<sequence length="2229" mass="250610">MARLSRGKPTDAILPSEEDSGDDEIFAMKSTRKRSAPSSRSSKSRGVSEVEDDDEGLPAAKKKAVADRASGRMFMVSVEVPTPGSSFSKTPLPKATKQLSMDNFFGSPSSNSKSPLVIVPAKGKRKTQAKAAAPSRTFVVRVPEKRPIAKATRKASKIKIVPDEDLDMEEDDDLDFAPEGVSSEGGVTEAEFVISEDEVELKEEDDEYDLEPEPAATKKASSKGKGKEPADGLAAKHYSKSIPSGLVIKPREGDLPPISDLQLIFNDIISRAPAVTGLFGTKGSRKLRVATMCSGTESPLLALGLMGRSLQAQKLGKLELDHIFSCEIEPYKQAYIERNFKPPILFRDIRELGEDFATTAYGAKVAVPGNVDLLVAGTSCVDFSNLNTKKKTLNDVGESSDTFHGMMRWVNRHRPSIIIHENVAGAAWSQMREEYLEAGYSAEFLTSFDTKNYYIPQTRQRGYLFAVNKENSKIPNRWMDAMRQLRRPSSCTLEAFLLPSDDPRVHQYRMDLSTKRDGNKKSARSVEWEKCEGKHQKERIVEKLGLKRPMTHWEEGGFSKMFDFAWQDWGHTQVDRVLDLMDINMLTQAKNGIDANFKEQFWNLSQNVDRNTFGKGNGIAPCLTPHMLPYLTSRGGPLIGLEALAMQGLPINELLLTRESSQDLQNLAGNAMTSTVVGSAILAALILSKDILRPADDDAMDIDVEEVDVSSRISGIEELQEHPLDLSTKVSLNIETLLNEAKRSSRLCICEGRTDITANKISVCQECAHTSCEKCGGRPEHHYEPYEDTNNRISPMQFEEKIKSVLPMRLIVNGISADALDVLKNGHPEIAAKITSSEWKTFQDCLVYAIKSEFRFMSLKRQEIWSATYDAPEARLELLFDPLQPEWRLFAKSPETDGAKSLRRKMCRLPLARMRLAGGNDPMNGHWEVCLPARYDFKLGVEGEGSLVESWEAILGLQDPSFAEKKVWDHLKLSVPDEMKDRLDRDISGVYKLLPTCGTSSGALHKRIDVDSKTTPLYFFLDPTRTGEAKDDHFVFSISTRRHAYGEERSLVARMENKFRPSSYKGPKTFQCFSDGQWVPAEDVTLTTPIGNAGKINEGVFATPGPNGLRVRVSNDDCKSANAVLTCQVFLRGQAENIWPEGVWREVDKIHERNTFESLAWLTERLRSMPHLSRWNNIELPEDYSNCERCAPTPPHLKWIRKANKYVPREDPKQAAPYERALKNRPAPFVTQLTLERSSSGEQTGMLRIGLNIPTLVHRALSRLPSEGRSERPLLSWRLTTDYIPESKLVLPPFNLTSNKEDGQFTQPPNFILKLRPEQLRSLTWMMDQEKESTPPFIEEEISEALLTHLNWKAEGKAERPIHIRGGVLADQVGYGKTAITLGLIDCSRPTIEVPSNLRGNIPTKATLIVVPPHLTNQWPSEIRKFTGESSYRVLKIQTQSDLNKTSIQQIMDADILVVASTLFKSDKYLSNLAGFAATNNPPTSEGRRFNAWQKIALAELGGQVNDLRDGGAEFVQSKIDERAKKLEMEEVGEAFVQTKRLIGKAYVDAKEKAAKSGAKRKRSGSDQSDVDEESSSESASGRTKKSKVTTARVEGDPWKLKSNAVMRDWKKMQAPPLEMFHFDRLVVDEYTYLKGQIHAGITCLKSKFRWVLSGTPPLDDFADVKTISVFLGIHLGIDDDMVGKIDNRKKIKKDRTDVEAFTAFRELRSSNWHRRRYEVAQAFLNQFVRQNIAEIEDIPFEEHVVPVTLPAAERAIYLELEHHLQALEMNIRKSKIKLDNDRDKRLQESLGDSASAEEALLKRCSHFVLDFTKEDEENAVQACEVIVKDRKRQLTSCREEVRQRVADCVKRHKEIPKTAFPHEDHFDTWLKTTRTSGIGDPEAGEDIISLIDQAYGKGKGPAPFKDIGPVPVVNFLTKPKHKKTKGTKDEDDEIPWPKAMEDKIQQLRDRTSQLRALVRKELVGRHRSLRYFKIVRDLQQFGLAEFAKQDSVSNVSCPGCDKKNLPVSEIAVLSSCGHQGCWTCLEAAAHRQECLTSGCDAAARVLNVVKGESLGVEDPQEGLGKHYGMKLEKVMELIKTKIPKTEKVLLFVQFPDLMEKVAEVLREYKTNFLQIKGTASAQSKALQAFQDSTSKEGDVRVLLLNVMDESASGANLTNANHAIFLSPLLTTNEYEYRSCETQAIGRIRRYGQEKKVHVWRFLTENSIDIEIFDHRSEKKFKDFPQYKL</sequence>
<dbReference type="EMBL" id="JBBBZM010000136">
    <property type="protein sequence ID" value="KAL0633146.1"/>
    <property type="molecule type" value="Genomic_DNA"/>
</dbReference>
<feature type="coiled-coil region" evidence="6">
    <location>
        <begin position="1758"/>
        <end position="1785"/>
    </location>
</feature>
<keyword evidence="4" id="KW-0378">Hydrolase</keyword>
<feature type="compositionally biased region" description="Low complexity" evidence="7">
    <location>
        <begin position="36"/>
        <end position="47"/>
    </location>
</feature>
<dbReference type="Pfam" id="PF00176">
    <property type="entry name" value="SNF2-rel_dom"/>
    <property type="match status" value="1"/>
</dbReference>
<dbReference type="PANTHER" id="PTHR45626:SF26">
    <property type="entry name" value="FAMILY HELICASE, PUTATIVE (AFU_ORTHOLOGUE AFUA_2G09120)-RELATED"/>
    <property type="match status" value="1"/>
</dbReference>
<dbReference type="PROSITE" id="PS51194">
    <property type="entry name" value="HELICASE_CTER"/>
    <property type="match status" value="1"/>
</dbReference>
<dbReference type="InterPro" id="IPR038718">
    <property type="entry name" value="SNF2-like_sf"/>
</dbReference>
<dbReference type="InterPro" id="IPR029063">
    <property type="entry name" value="SAM-dependent_MTases_sf"/>
</dbReference>
<dbReference type="InterPro" id="IPR014001">
    <property type="entry name" value="Helicase_ATP-bd"/>
</dbReference>
<evidence type="ECO:0000256" key="6">
    <source>
        <dbReference type="SAM" id="Coils"/>
    </source>
</evidence>
<evidence type="ECO:0000256" key="2">
    <source>
        <dbReference type="ARBA" id="ARBA00022679"/>
    </source>
</evidence>
<evidence type="ECO:0000256" key="3">
    <source>
        <dbReference type="ARBA" id="ARBA00022741"/>
    </source>
</evidence>
<dbReference type="SUPFAM" id="SSF52540">
    <property type="entry name" value="P-loop containing nucleoside triphosphate hydrolases"/>
    <property type="match status" value="2"/>
</dbReference>
<feature type="domain" description="Helicase C-terminal" evidence="8">
    <location>
        <begin position="2071"/>
        <end position="2229"/>
    </location>
</feature>
<gene>
    <name evidence="9" type="ORF">Q9L58_007987</name>
</gene>
<keyword evidence="3" id="KW-0547">Nucleotide-binding</keyword>
<organism evidence="9 10">
    <name type="scientific">Discina gigas</name>
    <dbReference type="NCBI Taxonomy" id="1032678"/>
    <lineage>
        <taxon>Eukaryota</taxon>
        <taxon>Fungi</taxon>
        <taxon>Dikarya</taxon>
        <taxon>Ascomycota</taxon>
        <taxon>Pezizomycotina</taxon>
        <taxon>Pezizomycetes</taxon>
        <taxon>Pezizales</taxon>
        <taxon>Discinaceae</taxon>
        <taxon>Discina</taxon>
    </lineage>
</organism>
<evidence type="ECO:0000256" key="1">
    <source>
        <dbReference type="ARBA" id="ARBA00022603"/>
    </source>
</evidence>
<dbReference type="InterPro" id="IPR050628">
    <property type="entry name" value="SNF2_RAD54_helicase_TF"/>
</dbReference>
<evidence type="ECO:0000256" key="4">
    <source>
        <dbReference type="ARBA" id="ARBA00022801"/>
    </source>
</evidence>
<proteinExistence type="predicted"/>
<dbReference type="PANTHER" id="PTHR45626">
    <property type="entry name" value="TRANSCRIPTION TERMINATION FACTOR 2-RELATED"/>
    <property type="match status" value="1"/>
</dbReference>
<evidence type="ECO:0000313" key="9">
    <source>
        <dbReference type="EMBL" id="KAL0633146.1"/>
    </source>
</evidence>
<dbReference type="InterPro" id="IPR001650">
    <property type="entry name" value="Helicase_C-like"/>
</dbReference>
<dbReference type="InterPro" id="IPR000330">
    <property type="entry name" value="SNF2_N"/>
</dbReference>
<keyword evidence="5" id="KW-0067">ATP-binding</keyword>
<feature type="region of interest" description="Disordered" evidence="7">
    <location>
        <begin position="200"/>
        <end position="234"/>
    </location>
</feature>
<dbReference type="Pfam" id="PF00145">
    <property type="entry name" value="DNA_methylase"/>
    <property type="match status" value="1"/>
</dbReference>
<feature type="region of interest" description="Disordered" evidence="7">
    <location>
        <begin position="1554"/>
        <end position="1594"/>
    </location>
</feature>
<reference evidence="9 10" key="1">
    <citation type="submission" date="2024-02" db="EMBL/GenBank/DDBJ databases">
        <title>Discinaceae phylogenomics.</title>
        <authorList>
            <person name="Dirks A.C."/>
            <person name="James T.Y."/>
        </authorList>
    </citation>
    <scope>NUCLEOTIDE SEQUENCE [LARGE SCALE GENOMIC DNA]</scope>
    <source>
        <strain evidence="9 10">ACD0624</strain>
    </source>
</reference>
<dbReference type="Pfam" id="PF00271">
    <property type="entry name" value="Helicase_C"/>
    <property type="match status" value="1"/>
</dbReference>
<keyword evidence="10" id="KW-1185">Reference proteome</keyword>
<keyword evidence="2" id="KW-0808">Transferase</keyword>
<dbReference type="SMART" id="SM00487">
    <property type="entry name" value="DEXDc"/>
    <property type="match status" value="1"/>
</dbReference>
<keyword evidence="6" id="KW-0175">Coiled coil</keyword>
<evidence type="ECO:0000256" key="5">
    <source>
        <dbReference type="ARBA" id="ARBA00022840"/>
    </source>
</evidence>
<protein>
    <recommendedName>
        <fullName evidence="8">Helicase C-terminal domain-containing protein</fullName>
    </recommendedName>
</protein>
<dbReference type="InterPro" id="IPR049730">
    <property type="entry name" value="SNF2/RAD54-like_C"/>
</dbReference>
<accession>A0ABR3GC54</accession>
<feature type="region of interest" description="Disordered" evidence="7">
    <location>
        <begin position="1"/>
        <end position="68"/>
    </location>
</feature>
<comment type="caution">
    <text evidence="9">The sequence shown here is derived from an EMBL/GenBank/DDBJ whole genome shotgun (WGS) entry which is preliminary data.</text>
</comment>
<evidence type="ECO:0000259" key="8">
    <source>
        <dbReference type="PROSITE" id="PS51194"/>
    </source>
</evidence>
<dbReference type="Gene3D" id="3.40.50.10810">
    <property type="entry name" value="Tandem AAA-ATPase domain"/>
    <property type="match status" value="1"/>
</dbReference>
<keyword evidence="1" id="KW-0489">Methyltransferase</keyword>
<dbReference type="InterPro" id="IPR001525">
    <property type="entry name" value="C5_MeTfrase"/>
</dbReference>
<evidence type="ECO:0000313" key="10">
    <source>
        <dbReference type="Proteomes" id="UP001447188"/>
    </source>
</evidence>
<dbReference type="SUPFAM" id="SSF53335">
    <property type="entry name" value="S-adenosyl-L-methionine-dependent methyltransferases"/>
    <property type="match status" value="1"/>
</dbReference>
<dbReference type="Gene3D" id="3.40.50.300">
    <property type="entry name" value="P-loop containing nucleotide triphosphate hydrolases"/>
    <property type="match status" value="1"/>
</dbReference>
<feature type="compositionally biased region" description="Acidic residues" evidence="7">
    <location>
        <begin position="16"/>
        <end position="25"/>
    </location>
</feature>
<dbReference type="InterPro" id="IPR027417">
    <property type="entry name" value="P-loop_NTPase"/>
</dbReference>
<dbReference type="CDD" id="cd18793">
    <property type="entry name" value="SF2_C_SNF"/>
    <property type="match status" value="1"/>
</dbReference>
<name>A0ABR3GC54_9PEZI</name>
<dbReference type="Gene3D" id="3.40.50.150">
    <property type="entry name" value="Vaccinia Virus protein VP39"/>
    <property type="match status" value="1"/>
</dbReference>
<dbReference type="Proteomes" id="UP001447188">
    <property type="component" value="Unassembled WGS sequence"/>
</dbReference>
<evidence type="ECO:0000256" key="7">
    <source>
        <dbReference type="SAM" id="MobiDB-lite"/>
    </source>
</evidence>
<feature type="compositionally biased region" description="Acidic residues" evidence="7">
    <location>
        <begin position="200"/>
        <end position="212"/>
    </location>
</feature>